<proteinExistence type="predicted"/>
<comment type="caution">
    <text evidence="1">The sequence shown here is derived from an EMBL/GenBank/DDBJ whole genome shotgun (WGS) entry which is preliminary data.</text>
</comment>
<dbReference type="EMBL" id="MFLU01000003">
    <property type="protein sequence ID" value="OGG76101.1"/>
    <property type="molecule type" value="Genomic_DNA"/>
</dbReference>
<sequence>MKIANIYGILLLSHDGLRKSVISFSFPDPLSRSGLDIFTGLDIFMKNKKTRTENIRCAPVT</sequence>
<gene>
    <name evidence="1" type="ORF">A3A34_00755</name>
</gene>
<reference evidence="1 2" key="1">
    <citation type="journal article" date="2016" name="Nat. Commun.">
        <title>Thousands of microbial genomes shed light on interconnected biogeochemical processes in an aquifer system.</title>
        <authorList>
            <person name="Anantharaman K."/>
            <person name="Brown C.T."/>
            <person name="Hug L.A."/>
            <person name="Sharon I."/>
            <person name="Castelle C.J."/>
            <person name="Probst A.J."/>
            <person name="Thomas B.C."/>
            <person name="Singh A."/>
            <person name="Wilkins M.J."/>
            <person name="Karaoz U."/>
            <person name="Brodie E.L."/>
            <person name="Williams K.H."/>
            <person name="Hubbard S.S."/>
            <person name="Banfield J.F."/>
        </authorList>
    </citation>
    <scope>NUCLEOTIDE SEQUENCE [LARGE SCALE GENOMIC DNA]</scope>
</reference>
<evidence type="ECO:0000313" key="2">
    <source>
        <dbReference type="Proteomes" id="UP000178587"/>
    </source>
</evidence>
<dbReference type="AlphaFoldDB" id="A0A1F6ER51"/>
<organism evidence="1 2">
    <name type="scientific">Candidatus Kaiserbacteria bacterium RIFCSPLOWO2_01_FULL_50_24</name>
    <dbReference type="NCBI Taxonomy" id="1798507"/>
    <lineage>
        <taxon>Bacteria</taxon>
        <taxon>Candidatus Kaiseribacteriota</taxon>
    </lineage>
</organism>
<accession>A0A1F6ER51</accession>
<name>A0A1F6ER51_9BACT</name>
<protein>
    <submittedName>
        <fullName evidence="1">Uncharacterized protein</fullName>
    </submittedName>
</protein>
<dbReference type="Proteomes" id="UP000178587">
    <property type="component" value="Unassembled WGS sequence"/>
</dbReference>
<evidence type="ECO:0000313" key="1">
    <source>
        <dbReference type="EMBL" id="OGG76101.1"/>
    </source>
</evidence>